<evidence type="ECO:0000313" key="11">
    <source>
        <dbReference type="EMBL" id="CAG9622592.1"/>
    </source>
</evidence>
<dbReference type="Gene3D" id="1.20.910.10">
    <property type="entry name" value="Heme oxygenase-like"/>
    <property type="match status" value="1"/>
</dbReference>
<evidence type="ECO:0000259" key="10">
    <source>
        <dbReference type="Pfam" id="PF03070"/>
    </source>
</evidence>
<comment type="pathway">
    <text evidence="2 9">Cofactor biosynthesis; thiamine diphosphate biosynthesis.</text>
</comment>
<name>A0ABM8YRV5_9BACI</name>
<evidence type="ECO:0000256" key="5">
    <source>
        <dbReference type="ARBA" id="ARBA00012684"/>
    </source>
</evidence>
<dbReference type="Pfam" id="PF03070">
    <property type="entry name" value="TENA_THI-4"/>
    <property type="match status" value="1"/>
</dbReference>
<comment type="similarity">
    <text evidence="3 9">Belongs to the TenA family.</text>
</comment>
<dbReference type="InterPro" id="IPR004305">
    <property type="entry name" value="Thiaminase-2/PQQC"/>
</dbReference>
<keyword evidence="12" id="KW-1185">Reference proteome</keyword>
<keyword evidence="7 9" id="KW-0784">Thiamine biosynthesis</keyword>
<accession>A0ABM8YRV5</accession>
<dbReference type="PANTHER" id="PTHR43198:SF2">
    <property type="entry name" value="SI:CH1073-67J19.1-RELATED"/>
    <property type="match status" value="1"/>
</dbReference>
<dbReference type="InterPro" id="IPR016084">
    <property type="entry name" value="Haem_Oase-like_multi-hlx"/>
</dbReference>
<dbReference type="EC" id="3.5.99.2" evidence="5 9"/>
<dbReference type="CDD" id="cd19364">
    <property type="entry name" value="TenA_C_BsTenA-like"/>
    <property type="match status" value="1"/>
</dbReference>
<organism evidence="11 12">
    <name type="scientific">Sutcliffiella rhizosphaerae</name>
    <dbReference type="NCBI Taxonomy" id="2880967"/>
    <lineage>
        <taxon>Bacteria</taxon>
        <taxon>Bacillati</taxon>
        <taxon>Bacillota</taxon>
        <taxon>Bacilli</taxon>
        <taxon>Bacillales</taxon>
        <taxon>Bacillaceae</taxon>
        <taxon>Sutcliffiella</taxon>
    </lineage>
</organism>
<evidence type="ECO:0000256" key="6">
    <source>
        <dbReference type="ARBA" id="ARBA00013647"/>
    </source>
</evidence>
<evidence type="ECO:0000313" key="12">
    <source>
        <dbReference type="Proteomes" id="UP000789833"/>
    </source>
</evidence>
<dbReference type="InterPro" id="IPR027574">
    <property type="entry name" value="Thiaminase_II"/>
</dbReference>
<dbReference type="PANTHER" id="PTHR43198">
    <property type="entry name" value="BIFUNCTIONAL TH2 PROTEIN"/>
    <property type="match status" value="1"/>
</dbReference>
<dbReference type="SUPFAM" id="SSF48613">
    <property type="entry name" value="Heme oxygenase-like"/>
    <property type="match status" value="1"/>
</dbReference>
<keyword evidence="9 11" id="KW-0378">Hydrolase</keyword>
<evidence type="ECO:0000256" key="9">
    <source>
        <dbReference type="PIRNR" id="PIRNR003170"/>
    </source>
</evidence>
<evidence type="ECO:0000256" key="1">
    <source>
        <dbReference type="ARBA" id="ARBA00001881"/>
    </source>
</evidence>
<evidence type="ECO:0000256" key="8">
    <source>
        <dbReference type="ARBA" id="ARBA00048337"/>
    </source>
</evidence>
<dbReference type="InterPro" id="IPR050967">
    <property type="entry name" value="Thiamine_Salvage_TenA"/>
</dbReference>
<sequence>MKFSQLVREQADSIWEASFNHPFVTGIADGSLSLEAFKYYVLQDAYYLSHFAKIQAYAGAKAFDLHTTSRLAAHAQGTYEAELSLHENFSKRLGISEAEKAAFKAAPTAHAYTSHMYRAVLTGGLGEVIAALLPCYWLYYEIGERLQGATPEEPIYQEWIAAYGGDWFRELVEEQINRLDELAEKATDEEKVRMLEYFVISSQYEYAFWEMAYTLEKWPVLENKVSIGDWDNGK</sequence>
<dbReference type="PIRSF" id="PIRSF003170">
    <property type="entry name" value="Pet18p"/>
    <property type="match status" value="1"/>
</dbReference>
<comment type="function">
    <text evidence="9">Catalyzes an amino-pyrimidine hydrolysis reaction at the C5' of the pyrimidine moiety of thiamine compounds, a reaction that is part of a thiamine salvage pathway. Thus, catalyzes the conversion of 4-amino-5-aminomethyl-2-methylpyrimidine to 4-amino-5-hydroxymethyl-2-methylpyrimidine (HMP).</text>
</comment>
<comment type="catalytic activity">
    <reaction evidence="8 9">
        <text>thiamine + H2O = 5-(2-hydroxyethyl)-4-methylthiazole + 4-amino-5-hydroxymethyl-2-methylpyrimidine + H(+)</text>
        <dbReference type="Rhea" id="RHEA:17509"/>
        <dbReference type="ChEBI" id="CHEBI:15377"/>
        <dbReference type="ChEBI" id="CHEBI:15378"/>
        <dbReference type="ChEBI" id="CHEBI:16892"/>
        <dbReference type="ChEBI" id="CHEBI:17957"/>
        <dbReference type="ChEBI" id="CHEBI:18385"/>
        <dbReference type="EC" id="3.5.99.2"/>
    </reaction>
</comment>
<proteinExistence type="inferred from homology"/>
<evidence type="ECO:0000256" key="3">
    <source>
        <dbReference type="ARBA" id="ARBA00010264"/>
    </source>
</evidence>
<dbReference type="EMBL" id="CAKJTJ010000023">
    <property type="protein sequence ID" value="CAG9622592.1"/>
    <property type="molecule type" value="Genomic_DNA"/>
</dbReference>
<comment type="subunit">
    <text evidence="4">Homotetramer.</text>
</comment>
<dbReference type="RefSeq" id="WP_230503274.1">
    <property type="nucleotide sequence ID" value="NZ_CAKJTJ010000023.1"/>
</dbReference>
<reference evidence="11 12" key="1">
    <citation type="submission" date="2021-10" db="EMBL/GenBank/DDBJ databases">
        <authorList>
            <person name="Criscuolo A."/>
        </authorList>
    </citation>
    <scope>NUCLEOTIDE SEQUENCE [LARGE SCALE GENOMIC DNA]</scope>
    <source>
        <strain evidence="12">CIP 111883</strain>
    </source>
</reference>
<comment type="catalytic activity">
    <reaction evidence="1 9">
        <text>4-amino-5-aminomethyl-2-methylpyrimidine + H2O = 4-amino-5-hydroxymethyl-2-methylpyrimidine + NH4(+)</text>
        <dbReference type="Rhea" id="RHEA:31799"/>
        <dbReference type="ChEBI" id="CHEBI:15377"/>
        <dbReference type="ChEBI" id="CHEBI:16892"/>
        <dbReference type="ChEBI" id="CHEBI:28938"/>
        <dbReference type="ChEBI" id="CHEBI:63416"/>
        <dbReference type="EC" id="3.5.99.2"/>
    </reaction>
</comment>
<dbReference type="Proteomes" id="UP000789833">
    <property type="component" value="Unassembled WGS sequence"/>
</dbReference>
<evidence type="ECO:0000256" key="4">
    <source>
        <dbReference type="ARBA" id="ARBA00011881"/>
    </source>
</evidence>
<comment type="caution">
    <text evidence="11">The sequence shown here is derived from an EMBL/GenBank/DDBJ whole genome shotgun (WGS) entry which is preliminary data.</text>
</comment>
<dbReference type="GO" id="GO:0050334">
    <property type="term" value="F:thiaminase activity"/>
    <property type="evidence" value="ECO:0007669"/>
    <property type="project" value="UniProtKB-EC"/>
</dbReference>
<evidence type="ECO:0000256" key="2">
    <source>
        <dbReference type="ARBA" id="ARBA00004948"/>
    </source>
</evidence>
<feature type="domain" description="Thiaminase-2/PQQC" evidence="10">
    <location>
        <begin position="9"/>
        <end position="214"/>
    </location>
</feature>
<dbReference type="InterPro" id="IPR026285">
    <property type="entry name" value="TenA_E"/>
</dbReference>
<dbReference type="NCBIfam" id="TIGR04306">
    <property type="entry name" value="salvage_TenA"/>
    <property type="match status" value="1"/>
</dbReference>
<gene>
    <name evidence="11" type="primary">tenA</name>
    <name evidence="11" type="ORF">BACCIP111883_03383</name>
</gene>
<protein>
    <recommendedName>
        <fullName evidence="6 9">Aminopyrimidine aminohydrolase</fullName>
        <ecNumber evidence="5 9">3.5.99.2</ecNumber>
    </recommendedName>
</protein>
<evidence type="ECO:0000256" key="7">
    <source>
        <dbReference type="ARBA" id="ARBA00022977"/>
    </source>
</evidence>